<organism evidence="3 4">
    <name type="scientific">Micromonospora cathayae</name>
    <dbReference type="NCBI Taxonomy" id="3028804"/>
    <lineage>
        <taxon>Bacteria</taxon>
        <taxon>Bacillati</taxon>
        <taxon>Actinomycetota</taxon>
        <taxon>Actinomycetes</taxon>
        <taxon>Micromonosporales</taxon>
        <taxon>Micromonosporaceae</taxon>
        <taxon>Micromonospora</taxon>
    </lineage>
</organism>
<evidence type="ECO:0000256" key="2">
    <source>
        <dbReference type="SAM" id="SignalP"/>
    </source>
</evidence>
<dbReference type="Proteomes" id="UP001219605">
    <property type="component" value="Chromosome"/>
</dbReference>
<dbReference type="SUPFAM" id="SSF82171">
    <property type="entry name" value="DPP6 N-terminal domain-like"/>
    <property type="match status" value="1"/>
</dbReference>
<dbReference type="RefSeq" id="WP_275032886.1">
    <property type="nucleotide sequence ID" value="NZ_CP118615.1"/>
</dbReference>
<feature type="chain" id="PRO_5046880781" evidence="2">
    <location>
        <begin position="24"/>
        <end position="665"/>
    </location>
</feature>
<evidence type="ECO:0000313" key="4">
    <source>
        <dbReference type="Proteomes" id="UP001219605"/>
    </source>
</evidence>
<proteinExistence type="predicted"/>
<feature type="compositionally biased region" description="Polar residues" evidence="1">
    <location>
        <begin position="230"/>
        <end position="241"/>
    </location>
</feature>
<feature type="signal peptide" evidence="2">
    <location>
        <begin position="1"/>
        <end position="23"/>
    </location>
</feature>
<evidence type="ECO:0000256" key="1">
    <source>
        <dbReference type="SAM" id="MobiDB-lite"/>
    </source>
</evidence>
<dbReference type="InterPro" id="IPR051922">
    <property type="entry name" value="Bact_Sporulation_Assoc"/>
</dbReference>
<protein>
    <submittedName>
        <fullName evidence="3">Cell wall-binding repeat-containing protein</fullName>
    </submittedName>
</protein>
<dbReference type="Pfam" id="PF07676">
    <property type="entry name" value="PD40"/>
    <property type="match status" value="2"/>
</dbReference>
<name>A0ABY7ZSX6_9ACTN</name>
<reference evidence="3 4" key="1">
    <citation type="submission" date="2023-02" db="EMBL/GenBank/DDBJ databases">
        <authorList>
            <person name="Mo P."/>
        </authorList>
    </citation>
    <scope>NUCLEOTIDE SEQUENCE [LARGE SCALE GENOMIC DNA]</scope>
    <source>
        <strain evidence="3 4">HUAS 3</strain>
    </source>
</reference>
<gene>
    <name evidence="3" type="ORF">PVK37_06680</name>
</gene>
<accession>A0ABY7ZSX6</accession>
<feature type="region of interest" description="Disordered" evidence="1">
    <location>
        <begin position="230"/>
        <end position="249"/>
    </location>
</feature>
<dbReference type="PANTHER" id="PTHR30032">
    <property type="entry name" value="N-ACETYLMURAMOYL-L-ALANINE AMIDASE-RELATED"/>
    <property type="match status" value="1"/>
</dbReference>
<dbReference type="InterPro" id="IPR011659">
    <property type="entry name" value="WD40"/>
</dbReference>
<dbReference type="Pfam" id="PF04122">
    <property type="entry name" value="CW_binding_2"/>
    <property type="match status" value="3"/>
</dbReference>
<dbReference type="InterPro" id="IPR011042">
    <property type="entry name" value="6-blade_b-propeller_TolB-like"/>
</dbReference>
<dbReference type="EMBL" id="CP118615">
    <property type="protein sequence ID" value="WDZ86102.1"/>
    <property type="molecule type" value="Genomic_DNA"/>
</dbReference>
<dbReference type="Gene3D" id="3.40.50.12090">
    <property type="match status" value="1"/>
</dbReference>
<keyword evidence="4" id="KW-1185">Reference proteome</keyword>
<evidence type="ECO:0000313" key="3">
    <source>
        <dbReference type="EMBL" id="WDZ86102.1"/>
    </source>
</evidence>
<dbReference type="Gene3D" id="2.120.10.30">
    <property type="entry name" value="TolB, C-terminal domain"/>
    <property type="match status" value="1"/>
</dbReference>
<dbReference type="PANTHER" id="PTHR30032:SF8">
    <property type="entry name" value="GERMINATION-SPECIFIC N-ACETYLMURAMOYL-L-ALANINE AMIDASE"/>
    <property type="match status" value="1"/>
</dbReference>
<dbReference type="InterPro" id="IPR007253">
    <property type="entry name" value="Cell_wall-bd_2"/>
</dbReference>
<keyword evidence="2" id="KW-0732">Signal</keyword>
<sequence>MAFASVLALGATALVAGAPAASASLPGSGNVLTTSNGSTSIRFYNDPSRTVLASPFDETMKHVAWSPDGSLASYVDPMGGISTLRWDGQWGFQQVPGESGTVRESPTWRGNGASLIWAEKPAGQSWRIRLAPSSSFKDFGNQLTPPGDSQHYRNPDGGHDHKVVFQRQADNGSGAPTGQSSVVLFDGSKPEDEWITVVDDNGSNPALSPDGTRVAFVRNGQIIVSDLSGNSEVPVTSNAGTKDNPVWSPDGRTIAFNQGSGVATAAANGTQAASPVVVSGATGVPAYQPRKKDRAVRLFGTSRFTTAAAVSQSHWKTYGNAADTREQAGAVVLSRSDTFADALGGSALAAAKQGPLLMTPPTSLEATTQAEIQRVLAPGGTVYLLGSPGALSTGVEDAVRALGYNPVRLAGTDRFSTSVAIANAIDPSPDLVLMATGMNYPDALAAGAAAGSYNYPGANSPYSAVVILTNEAKLPDSTRTYLDGLDRSSRTLVGIGRYAAQAAVAYDGPDAVEVWGTSRYETALYTAWTFFSGQQHVALATGANWPDALSGGALMGVLNGPLMLTLGTATDLTFEAELLLAESAASAGNVLILGSAPVISDRQRNQAGLWISGPLGATAVSNPIDLARTGGAAARTAATGEPGLRTPDEVAKAAESVRERLAELR</sequence>